<gene>
    <name evidence="1" type="ORF">GCM10007391_14920</name>
</gene>
<dbReference type="Proteomes" id="UP000631300">
    <property type="component" value="Unassembled WGS sequence"/>
</dbReference>
<protein>
    <submittedName>
        <fullName evidence="1">Uncharacterized protein</fullName>
    </submittedName>
</protein>
<name>A0A918JI48_9ALTE</name>
<dbReference type="EMBL" id="BMXP01000003">
    <property type="protein sequence ID" value="GGW82798.1"/>
    <property type="molecule type" value="Genomic_DNA"/>
</dbReference>
<accession>A0A918JI48</accession>
<reference evidence="1" key="2">
    <citation type="submission" date="2020-09" db="EMBL/GenBank/DDBJ databases">
        <authorList>
            <person name="Sun Q."/>
            <person name="Kim S."/>
        </authorList>
    </citation>
    <scope>NUCLEOTIDE SEQUENCE</scope>
    <source>
        <strain evidence="1">KCTC 22164</strain>
    </source>
</reference>
<evidence type="ECO:0000313" key="1">
    <source>
        <dbReference type="EMBL" id="GGW82798.1"/>
    </source>
</evidence>
<dbReference type="AlphaFoldDB" id="A0A918JI48"/>
<sequence>MSYEIVKHQRCVVVRLAGHVKVTDLLVCQEDTAFLNALDETSAVVYDYSDATQVDITQNDTVHLARLAEHMAQFMSPLTIIIIPHNPAEPQQARLYCETIKSDELDARVALSLDEALGKML</sequence>
<dbReference type="RefSeq" id="WP_189404960.1">
    <property type="nucleotide sequence ID" value="NZ_BMXP01000003.1"/>
</dbReference>
<evidence type="ECO:0000313" key="2">
    <source>
        <dbReference type="Proteomes" id="UP000631300"/>
    </source>
</evidence>
<comment type="caution">
    <text evidence="1">The sequence shown here is derived from an EMBL/GenBank/DDBJ whole genome shotgun (WGS) entry which is preliminary data.</text>
</comment>
<proteinExistence type="predicted"/>
<reference evidence="1" key="1">
    <citation type="journal article" date="2014" name="Int. J. Syst. Evol. Microbiol.">
        <title>Complete genome sequence of Corynebacterium casei LMG S-19264T (=DSM 44701T), isolated from a smear-ripened cheese.</title>
        <authorList>
            <consortium name="US DOE Joint Genome Institute (JGI-PGF)"/>
            <person name="Walter F."/>
            <person name="Albersmeier A."/>
            <person name="Kalinowski J."/>
            <person name="Ruckert C."/>
        </authorList>
    </citation>
    <scope>NUCLEOTIDE SEQUENCE</scope>
    <source>
        <strain evidence="1">KCTC 22164</strain>
    </source>
</reference>
<keyword evidence="2" id="KW-1185">Reference proteome</keyword>
<organism evidence="1 2">
    <name type="scientific">Alteromonas halophila</name>
    <dbReference type="NCBI Taxonomy" id="516698"/>
    <lineage>
        <taxon>Bacteria</taxon>
        <taxon>Pseudomonadati</taxon>
        <taxon>Pseudomonadota</taxon>
        <taxon>Gammaproteobacteria</taxon>
        <taxon>Alteromonadales</taxon>
        <taxon>Alteromonadaceae</taxon>
        <taxon>Alteromonas/Salinimonas group</taxon>
        <taxon>Alteromonas</taxon>
    </lineage>
</organism>